<dbReference type="CDD" id="cd00293">
    <property type="entry name" value="USP-like"/>
    <property type="match status" value="2"/>
</dbReference>
<protein>
    <submittedName>
        <fullName evidence="3">Universal stress protein</fullName>
    </submittedName>
</protein>
<evidence type="ECO:0000256" key="1">
    <source>
        <dbReference type="ARBA" id="ARBA00008791"/>
    </source>
</evidence>
<comment type="similarity">
    <text evidence="1">Belongs to the universal stress protein A family.</text>
</comment>
<dbReference type="RefSeq" id="WP_341724986.1">
    <property type="nucleotide sequence ID" value="NZ_JBBWWT010000002.1"/>
</dbReference>
<name>A0ABU9IXU2_9GAMM</name>
<dbReference type="EMBL" id="JBBWWT010000002">
    <property type="protein sequence ID" value="MEL1263801.1"/>
    <property type="molecule type" value="Genomic_DNA"/>
</dbReference>
<dbReference type="Pfam" id="PF00582">
    <property type="entry name" value="Usp"/>
    <property type="match status" value="2"/>
</dbReference>
<dbReference type="InterPro" id="IPR006016">
    <property type="entry name" value="UspA"/>
</dbReference>
<feature type="domain" description="UspA" evidence="2">
    <location>
        <begin position="14"/>
        <end position="150"/>
    </location>
</feature>
<keyword evidence="4" id="KW-1185">Reference proteome</keyword>
<dbReference type="InterPro" id="IPR006015">
    <property type="entry name" value="Universal_stress_UspA"/>
</dbReference>
<dbReference type="InterPro" id="IPR014729">
    <property type="entry name" value="Rossmann-like_a/b/a_fold"/>
</dbReference>
<sequence>MSEHDTTAPHPLGVLLATDLGPRCDRATDRAIRLAREHGGPAIAATIVEAGEALAQNVPRHAIPSWYRAPSPQARAERRLHREFADAGTTWDVRVGEGSAGEQLAGILDGGGDMLVVTGPVRQGVLGPAVLGSTVDRLLRRAETSLLMVRERAHADYRHLLVASDFSAPSRAALRRAHALFPEARMTLLHGFQIPMLGLMDTTQDDAIAQTRRQLREEGQAFLHDGLADFGEVELLVEHGDPARLVQQYLETFSPDLVVVGTHGHGAVYELVVGSVARRIVTTTTADTLVVRA</sequence>
<dbReference type="PANTHER" id="PTHR46268:SF15">
    <property type="entry name" value="UNIVERSAL STRESS PROTEIN HP_0031"/>
    <property type="match status" value="1"/>
</dbReference>
<accession>A0ABU9IXU2</accession>
<evidence type="ECO:0000313" key="4">
    <source>
        <dbReference type="Proteomes" id="UP001459204"/>
    </source>
</evidence>
<feature type="domain" description="UspA" evidence="2">
    <location>
        <begin position="157"/>
        <end position="292"/>
    </location>
</feature>
<gene>
    <name evidence="3" type="ORF">AAD027_05355</name>
</gene>
<dbReference type="SUPFAM" id="SSF52402">
    <property type="entry name" value="Adenine nucleotide alpha hydrolases-like"/>
    <property type="match status" value="2"/>
</dbReference>
<organism evidence="3 4">
    <name type="scientific">Pseudoxanthomonas putridarboris</name>
    <dbReference type="NCBI Taxonomy" id="752605"/>
    <lineage>
        <taxon>Bacteria</taxon>
        <taxon>Pseudomonadati</taxon>
        <taxon>Pseudomonadota</taxon>
        <taxon>Gammaproteobacteria</taxon>
        <taxon>Lysobacterales</taxon>
        <taxon>Lysobacteraceae</taxon>
        <taxon>Pseudoxanthomonas</taxon>
    </lineage>
</organism>
<reference evidence="3 4" key="1">
    <citation type="submission" date="2024-04" db="EMBL/GenBank/DDBJ databases">
        <title>Draft genome sequence of Pseudoxanthomonas putridarboris WD12.</title>
        <authorList>
            <person name="Oh J."/>
        </authorList>
    </citation>
    <scope>NUCLEOTIDE SEQUENCE [LARGE SCALE GENOMIC DNA]</scope>
    <source>
        <strain evidence="3 4">WD12</strain>
    </source>
</reference>
<dbReference type="Gene3D" id="3.40.50.620">
    <property type="entry name" value="HUPs"/>
    <property type="match status" value="2"/>
</dbReference>
<proteinExistence type="inferred from homology"/>
<dbReference type="PANTHER" id="PTHR46268">
    <property type="entry name" value="STRESS RESPONSE PROTEIN NHAX"/>
    <property type="match status" value="1"/>
</dbReference>
<dbReference type="PRINTS" id="PR01438">
    <property type="entry name" value="UNVRSLSTRESS"/>
</dbReference>
<comment type="caution">
    <text evidence="3">The sequence shown here is derived from an EMBL/GenBank/DDBJ whole genome shotgun (WGS) entry which is preliminary data.</text>
</comment>
<evidence type="ECO:0000313" key="3">
    <source>
        <dbReference type="EMBL" id="MEL1263801.1"/>
    </source>
</evidence>
<dbReference type="Proteomes" id="UP001459204">
    <property type="component" value="Unassembled WGS sequence"/>
</dbReference>
<evidence type="ECO:0000259" key="2">
    <source>
        <dbReference type="Pfam" id="PF00582"/>
    </source>
</evidence>